<dbReference type="CDD" id="cd05121">
    <property type="entry name" value="ABC1_ADCK3-like"/>
    <property type="match status" value="1"/>
</dbReference>
<reference evidence="4 5" key="1">
    <citation type="submission" date="2020-06" db="EMBL/GenBank/DDBJ databases">
        <title>Actinokineospora xiongansis sp. nov., isolated from soil of Baiyangdian.</title>
        <authorList>
            <person name="Zhang X."/>
        </authorList>
    </citation>
    <scope>NUCLEOTIDE SEQUENCE [LARGE SCALE GENOMIC DNA]</scope>
    <source>
        <strain evidence="4 5">HBU206404</strain>
    </source>
</reference>
<sequence length="654" mass="69920">MNYVLLSVVGFVGFAVSVKIMIVGARRTLGVHVGTLRAAISSLVAWSLAGVVGQGMQEVRPGDEAAVLLFIIPLFGGTLLIAVAVLFVWEVVWPAGTGLGPIGSLRAIRGRWARTRRYTRITAIAVRHGLGPYLAGKREDSGQARLARSLRTALEEGGVTFVKLGQVLSTRADLLPPEFIDELSLLQDRVAPVSADAIDTVLRAEFGAAPEDVFAEFDTTPLASASIAQVHRARLRCGADAVVKVQRPGVRAQVELDLDIVHRLARTLESRTSWARSLGVVDLAAGFAQALLEELDFRVEARNLTTVAAASGGHLPDAAVRLPLVHESTERVLVMERLDGVPLRKAAAVPDPAGAARELLHCLLRQVVQDGVFHADPHPGNILLLSDGRLGMLDFGSVGRLDTSLRTGLQDLLLAIDRGDAAALRDGLLAVVERPAEIDERKLERALGGFMATHLQHGSEPDITMFTDLFRLVTSFGLAVPPAIAAVFRALTTMEGTLARLSPGFDIVLESRSYMAARVAGPTAVAGARELVTGELMAMLPVLRRLPRRIDRISGALEEGRLSANVRLFADERDRALVTGLLNQVILAFIGATAGIMAVLLLGSAGGPRLVGETTLYQGIGYNLLLISALIGLRLLFTVFSPARAVPGTPRRHR</sequence>
<protein>
    <submittedName>
        <fullName evidence="4">AarF/ABC1/UbiB kinase family protein</fullName>
    </submittedName>
</protein>
<evidence type="ECO:0000256" key="1">
    <source>
        <dbReference type="ARBA" id="ARBA00009670"/>
    </source>
</evidence>
<feature type="transmembrane region" description="Helical" evidence="2">
    <location>
        <begin position="65"/>
        <end position="89"/>
    </location>
</feature>
<feature type="transmembrane region" description="Helical" evidence="2">
    <location>
        <begin position="581"/>
        <end position="602"/>
    </location>
</feature>
<proteinExistence type="inferred from homology"/>
<name>A0ABR7LBC5_9PSEU</name>
<dbReference type="GO" id="GO:0016301">
    <property type="term" value="F:kinase activity"/>
    <property type="evidence" value="ECO:0007669"/>
    <property type="project" value="UniProtKB-KW"/>
</dbReference>
<feature type="transmembrane region" description="Helical" evidence="2">
    <location>
        <begin position="622"/>
        <end position="646"/>
    </location>
</feature>
<keyword evidence="4" id="KW-0418">Kinase</keyword>
<accession>A0ABR7LBC5</accession>
<keyword evidence="5" id="KW-1185">Reference proteome</keyword>
<organism evidence="4 5">
    <name type="scientific">Actinokineospora xionganensis</name>
    <dbReference type="NCBI Taxonomy" id="2684470"/>
    <lineage>
        <taxon>Bacteria</taxon>
        <taxon>Bacillati</taxon>
        <taxon>Actinomycetota</taxon>
        <taxon>Actinomycetes</taxon>
        <taxon>Pseudonocardiales</taxon>
        <taxon>Pseudonocardiaceae</taxon>
        <taxon>Actinokineospora</taxon>
    </lineage>
</organism>
<keyword evidence="2" id="KW-0472">Membrane</keyword>
<keyword evidence="2" id="KW-1133">Transmembrane helix</keyword>
<evidence type="ECO:0000259" key="3">
    <source>
        <dbReference type="Pfam" id="PF03109"/>
    </source>
</evidence>
<comment type="caution">
    <text evidence="4">The sequence shown here is derived from an EMBL/GenBank/DDBJ whole genome shotgun (WGS) entry which is preliminary data.</text>
</comment>
<dbReference type="InterPro" id="IPR050154">
    <property type="entry name" value="UbiB_kinase"/>
</dbReference>
<keyword evidence="2" id="KW-0812">Transmembrane</keyword>
<comment type="similarity">
    <text evidence="1">Belongs to the protein kinase superfamily. ADCK protein kinase family.</text>
</comment>
<evidence type="ECO:0000256" key="2">
    <source>
        <dbReference type="SAM" id="Phobius"/>
    </source>
</evidence>
<dbReference type="Pfam" id="PF03109">
    <property type="entry name" value="ABC1"/>
    <property type="match status" value="1"/>
</dbReference>
<evidence type="ECO:0000313" key="4">
    <source>
        <dbReference type="EMBL" id="MBC6449949.1"/>
    </source>
</evidence>
<dbReference type="EMBL" id="JABVED010000013">
    <property type="protein sequence ID" value="MBC6449949.1"/>
    <property type="molecule type" value="Genomic_DNA"/>
</dbReference>
<feature type="transmembrane region" description="Helical" evidence="2">
    <location>
        <begin position="36"/>
        <end position="53"/>
    </location>
</feature>
<dbReference type="SUPFAM" id="SSF56112">
    <property type="entry name" value="Protein kinase-like (PK-like)"/>
    <property type="match status" value="1"/>
</dbReference>
<keyword evidence="4" id="KW-0808">Transferase</keyword>
<feature type="domain" description="ABC1 atypical kinase-like" evidence="3">
    <location>
        <begin position="186"/>
        <end position="424"/>
    </location>
</feature>
<feature type="transmembrane region" description="Helical" evidence="2">
    <location>
        <begin position="6"/>
        <end position="24"/>
    </location>
</feature>
<dbReference type="PANTHER" id="PTHR10566:SF113">
    <property type="entry name" value="PROTEIN ACTIVITY OF BC1 COMPLEX KINASE 7, CHLOROPLASTIC"/>
    <property type="match status" value="1"/>
</dbReference>
<dbReference type="InterPro" id="IPR011009">
    <property type="entry name" value="Kinase-like_dom_sf"/>
</dbReference>
<dbReference type="InterPro" id="IPR004147">
    <property type="entry name" value="ABC1_dom"/>
</dbReference>
<evidence type="ECO:0000313" key="5">
    <source>
        <dbReference type="Proteomes" id="UP000734823"/>
    </source>
</evidence>
<dbReference type="PANTHER" id="PTHR10566">
    <property type="entry name" value="CHAPERONE-ACTIVITY OF BC1 COMPLEX CABC1 -RELATED"/>
    <property type="match status" value="1"/>
</dbReference>
<dbReference type="RefSeq" id="WP_187222987.1">
    <property type="nucleotide sequence ID" value="NZ_JABVED010000013.1"/>
</dbReference>
<dbReference type="Proteomes" id="UP000734823">
    <property type="component" value="Unassembled WGS sequence"/>
</dbReference>
<gene>
    <name evidence="4" type="ORF">GPZ80_22565</name>
</gene>